<evidence type="ECO:0000256" key="7">
    <source>
        <dbReference type="ARBA" id="ARBA00023098"/>
    </source>
</evidence>
<accession>A0A7J7CQ99</accession>
<keyword evidence="5" id="KW-0378">Hydrolase</keyword>
<dbReference type="GO" id="GO:0005576">
    <property type="term" value="C:extracellular region"/>
    <property type="evidence" value="ECO:0007669"/>
    <property type="project" value="UniProtKB-SubCell"/>
</dbReference>
<evidence type="ECO:0000256" key="3">
    <source>
        <dbReference type="ARBA" id="ARBA00022525"/>
    </source>
</evidence>
<evidence type="ECO:0000256" key="2">
    <source>
        <dbReference type="ARBA" id="ARBA00008668"/>
    </source>
</evidence>
<dbReference type="PANTHER" id="PTHR45650">
    <property type="entry name" value="GDSL-LIKE LIPASE/ACYLHYDROLASE-RELATED"/>
    <property type="match status" value="1"/>
</dbReference>
<comment type="caution">
    <text evidence="8">The sequence shown here is derived from an EMBL/GenBank/DDBJ whole genome shotgun (WGS) entry which is preliminary data.</text>
</comment>
<dbReference type="Proteomes" id="UP000593562">
    <property type="component" value="Unassembled WGS sequence"/>
</dbReference>
<dbReference type="InterPro" id="IPR051238">
    <property type="entry name" value="GDSL_esterase/lipase"/>
</dbReference>
<name>A0A7J7CQ99_TRIWF</name>
<dbReference type="SUPFAM" id="SSF52266">
    <property type="entry name" value="SGNH hydrolase"/>
    <property type="match status" value="1"/>
</dbReference>
<dbReference type="InParanoid" id="A0A7J7CQ99"/>
<evidence type="ECO:0000313" key="9">
    <source>
        <dbReference type="Proteomes" id="UP000593562"/>
    </source>
</evidence>
<dbReference type="Pfam" id="PF00657">
    <property type="entry name" value="Lipase_GDSL"/>
    <property type="match status" value="1"/>
</dbReference>
<comment type="subcellular location">
    <subcellularLocation>
        <location evidence="1">Secreted</location>
    </subcellularLocation>
</comment>
<protein>
    <submittedName>
        <fullName evidence="8">GDSL esterase/lipase</fullName>
    </submittedName>
</protein>
<dbReference type="EMBL" id="JAAARO010000014">
    <property type="protein sequence ID" value="KAF5736282.1"/>
    <property type="molecule type" value="Genomic_DNA"/>
</dbReference>
<keyword evidence="9" id="KW-1185">Reference proteome</keyword>
<organism evidence="8 9">
    <name type="scientific">Tripterygium wilfordii</name>
    <name type="common">Thunder God vine</name>
    <dbReference type="NCBI Taxonomy" id="458696"/>
    <lineage>
        <taxon>Eukaryota</taxon>
        <taxon>Viridiplantae</taxon>
        <taxon>Streptophyta</taxon>
        <taxon>Embryophyta</taxon>
        <taxon>Tracheophyta</taxon>
        <taxon>Spermatophyta</taxon>
        <taxon>Magnoliopsida</taxon>
        <taxon>eudicotyledons</taxon>
        <taxon>Gunneridae</taxon>
        <taxon>Pentapetalae</taxon>
        <taxon>rosids</taxon>
        <taxon>fabids</taxon>
        <taxon>Celastrales</taxon>
        <taxon>Celastraceae</taxon>
        <taxon>Tripterygium</taxon>
    </lineage>
</organism>
<dbReference type="PANTHER" id="PTHR45650:SF84">
    <property type="entry name" value="SGNH HYDROLASE-TYPE ESTERASE DOMAIN-CONTAINING PROTEIN"/>
    <property type="match status" value="1"/>
</dbReference>
<keyword evidence="3" id="KW-0964">Secreted</keyword>
<gene>
    <name evidence="8" type="ORF">HS088_TW14G00420</name>
</gene>
<comment type="similarity">
    <text evidence="2">Belongs to the 'GDSL' lipolytic enzyme family.</text>
</comment>
<dbReference type="GO" id="GO:0016788">
    <property type="term" value="F:hydrolase activity, acting on ester bonds"/>
    <property type="evidence" value="ECO:0007669"/>
    <property type="project" value="InterPro"/>
</dbReference>
<evidence type="ECO:0000256" key="1">
    <source>
        <dbReference type="ARBA" id="ARBA00004613"/>
    </source>
</evidence>
<evidence type="ECO:0000256" key="4">
    <source>
        <dbReference type="ARBA" id="ARBA00022729"/>
    </source>
</evidence>
<dbReference type="InterPro" id="IPR036514">
    <property type="entry name" value="SGNH_hydro_sf"/>
</dbReference>
<dbReference type="AlphaFoldDB" id="A0A7J7CQ99"/>
<reference evidence="8 9" key="1">
    <citation type="journal article" date="2020" name="Nat. Commun.">
        <title>Genome of Tripterygium wilfordii and identification of cytochrome P450 involved in triptolide biosynthesis.</title>
        <authorList>
            <person name="Tu L."/>
            <person name="Su P."/>
            <person name="Zhang Z."/>
            <person name="Gao L."/>
            <person name="Wang J."/>
            <person name="Hu T."/>
            <person name="Zhou J."/>
            <person name="Zhang Y."/>
            <person name="Zhao Y."/>
            <person name="Liu Y."/>
            <person name="Song Y."/>
            <person name="Tong Y."/>
            <person name="Lu Y."/>
            <person name="Yang J."/>
            <person name="Xu C."/>
            <person name="Jia M."/>
            <person name="Peters R.J."/>
            <person name="Huang L."/>
            <person name="Gao W."/>
        </authorList>
    </citation>
    <scope>NUCLEOTIDE SEQUENCE [LARGE SCALE GENOMIC DNA]</scope>
    <source>
        <strain evidence="9">cv. XIE 37</strain>
        <tissue evidence="8">Leaf</tissue>
    </source>
</reference>
<keyword evidence="6" id="KW-0442">Lipid degradation</keyword>
<keyword evidence="4" id="KW-0732">Signal</keyword>
<evidence type="ECO:0000256" key="5">
    <source>
        <dbReference type="ARBA" id="ARBA00022801"/>
    </source>
</evidence>
<evidence type="ECO:0000313" key="8">
    <source>
        <dbReference type="EMBL" id="KAF5736282.1"/>
    </source>
</evidence>
<proteinExistence type="inferred from homology"/>
<sequence length="289" mass="31560">MENELLIAAQLLGFGKFIPPFATAKGNEILEGVNYASGGSGIRDETGQILGERICLNAQLKNHGTTISRMTEILGNQNQTTDLLNKCLYTLDIGSNDFINNYFMPLFYDTSKRYTVEQFAHVLVEQYYQQLTTLYNYGARKISLFGVGPVGCTPFAITMFGTNGALCVDKMNAAVQLFNDQLKLLVDQLNKKLTGAKFIFIDVLAMSANISKSIPVVSGANGPAPLCCQVNQFGMCTPLTKPCPNRNMSLFWDAFHPTEAANLLTAVGSYSAINPSDVHPMDINGLSQL</sequence>
<keyword evidence="7" id="KW-0443">Lipid metabolism</keyword>
<dbReference type="InterPro" id="IPR001087">
    <property type="entry name" value="GDSL"/>
</dbReference>
<evidence type="ECO:0000256" key="6">
    <source>
        <dbReference type="ARBA" id="ARBA00022963"/>
    </source>
</evidence>
<dbReference type="Gene3D" id="3.40.50.1110">
    <property type="entry name" value="SGNH hydrolase"/>
    <property type="match status" value="1"/>
</dbReference>
<dbReference type="GO" id="GO:0016042">
    <property type="term" value="P:lipid catabolic process"/>
    <property type="evidence" value="ECO:0007669"/>
    <property type="project" value="UniProtKB-KW"/>
</dbReference>